<organism evidence="2 3">
    <name type="scientific">Candidatus Kutchimonas denitrificans</name>
    <dbReference type="NCBI Taxonomy" id="3056748"/>
    <lineage>
        <taxon>Bacteria</taxon>
        <taxon>Pseudomonadati</taxon>
        <taxon>Gemmatimonadota</taxon>
        <taxon>Gemmatimonadia</taxon>
        <taxon>Candidatus Palauibacterales</taxon>
        <taxon>Candidatus Palauibacteraceae</taxon>
        <taxon>Candidatus Kutchimonas</taxon>
    </lineage>
</organism>
<evidence type="ECO:0000313" key="2">
    <source>
        <dbReference type="EMBL" id="NIR75983.1"/>
    </source>
</evidence>
<name>A0AAE4Z980_9BACT</name>
<feature type="signal peptide" evidence="1">
    <location>
        <begin position="1"/>
        <end position="26"/>
    </location>
</feature>
<dbReference type="Gene3D" id="2.40.160.50">
    <property type="entry name" value="membrane protein fhac: a member of the omp85/tpsb transporter family"/>
    <property type="match status" value="1"/>
</dbReference>
<gene>
    <name evidence="2" type="ORF">GWO12_12880</name>
</gene>
<evidence type="ECO:0008006" key="4">
    <source>
        <dbReference type="Google" id="ProtNLM"/>
    </source>
</evidence>
<feature type="chain" id="PRO_5042256190" description="Bacterial surface antigen (D15) domain-containing protein" evidence="1">
    <location>
        <begin position="27"/>
        <end position="859"/>
    </location>
</feature>
<accession>A0AAE4Z980</accession>
<dbReference type="EMBL" id="JAACAK010000112">
    <property type="protein sequence ID" value="NIR75983.1"/>
    <property type="molecule type" value="Genomic_DNA"/>
</dbReference>
<evidence type="ECO:0000256" key="1">
    <source>
        <dbReference type="SAM" id="SignalP"/>
    </source>
</evidence>
<dbReference type="AlphaFoldDB" id="A0AAE4Z980"/>
<proteinExistence type="predicted"/>
<evidence type="ECO:0000313" key="3">
    <source>
        <dbReference type="Proteomes" id="UP000702544"/>
    </source>
</evidence>
<keyword evidence="1" id="KW-0732">Signal</keyword>
<dbReference type="Proteomes" id="UP000702544">
    <property type="component" value="Unassembled WGS sequence"/>
</dbReference>
<comment type="caution">
    <text evidence="2">The sequence shown here is derived from an EMBL/GenBank/DDBJ whole genome shotgun (WGS) entry which is preliminary data.</text>
</comment>
<reference evidence="2 3" key="1">
    <citation type="submission" date="2020-01" db="EMBL/GenBank/DDBJ databases">
        <title>Genomes assembled from Gulf of Kutch pelagic sediment metagenomes.</title>
        <authorList>
            <person name="Chandrashekar M."/>
            <person name="Mahajan M.S."/>
            <person name="Dave K.J."/>
            <person name="Vatsa P."/>
            <person name="Nathani N.M."/>
        </authorList>
    </citation>
    <scope>NUCLEOTIDE SEQUENCE [LARGE SCALE GENOMIC DNA]</scope>
    <source>
        <strain evidence="2">KS3-K002</strain>
    </source>
</reference>
<sequence>MATRAIASLALCVLALAFVLPSGAAAQDGVEASRESAVVAPGPDYAASGFHRFWWGNHYRDTWTTEVRVPILDLGRYAGGLEPLSAGGGLQTRSLWFRGADGKVHAFRSIYKYATELVPEVLRGTYVEQLFQDQMSSQYPYAPVVASPLMRAAAVLHSEPRVYLLPDSAALGRFGAVFGNLLGTLQVRPVGPEGAIAIPGAEEIVDGFEVVERLQSDPSRRLDARAYLRARLIDVLIGDWDRHADQWLWARFPEDEPASWRPIPTDRDQAFARLDGLVLSIARRRLPMLTSFRDEYDDASRYHYQARFIDRLALTGLERAVWDSMARQLRAAVTDAVIEDALASVPDAARPVGGPFLRSGLRSRRDALPRIAADFYELMAREPYVHGTDVAEVAEITGTGDGVEITLRSAEPGSTPYFRRVFRSGETREVRLYLHGGDDRAAIDGDGDLPVKVRIIGGPGDDEFHFVARVGNVHLYDEQGADRVTGADHGINEKRYAENRLVPEPNTPAPPRHWGSFSYPFFTAGFDPDVGFVLGGTYSWFDYGFRKDPYASRIDLSAAGSTRLKYSLGLETEFRFENSPLFTRFAATGTSFQTINFYGVGNDTQAIQDTTSDFYDVENTRVRGTASLGIDLGPGARFLLSASGSFSNTEDDPATFLGQSPGIYGTGEFGQVGAGASLELETVTPDPLVVSAARTVAWLRVRGELYPEAIDVRETYGSLAAVGAVSLPLGIRRWEVGLRAGGKKVWGDTPFFDLAFIGGDESLRGWPEQRFAGDASLYGSAELRFDLFHYRFVFPSTFGLLALVDAGRVWIDGDSAGDWHTGYGGGFWIALRGTRSILSVAYAESKEDSGLYINLGYPF</sequence>
<protein>
    <recommendedName>
        <fullName evidence="4">Bacterial surface antigen (D15) domain-containing protein</fullName>
    </recommendedName>
</protein>